<feature type="chain" id="PRO_5040947257" evidence="2">
    <location>
        <begin position="21"/>
        <end position="365"/>
    </location>
</feature>
<name>A0A9W9IY31_9EURO</name>
<reference evidence="3" key="1">
    <citation type="submission" date="2022-11" db="EMBL/GenBank/DDBJ databases">
        <authorList>
            <person name="Petersen C."/>
        </authorList>
    </citation>
    <scope>NUCLEOTIDE SEQUENCE</scope>
    <source>
        <strain evidence="3">IBT 21917</strain>
    </source>
</reference>
<proteinExistence type="predicted"/>
<dbReference type="OrthoDB" id="4369104at2759"/>
<feature type="compositionally biased region" description="Polar residues" evidence="1">
    <location>
        <begin position="129"/>
        <end position="175"/>
    </location>
</feature>
<dbReference type="EMBL" id="JAPQKO010000001">
    <property type="protein sequence ID" value="KAJ5183991.1"/>
    <property type="molecule type" value="Genomic_DNA"/>
</dbReference>
<feature type="signal peptide" evidence="2">
    <location>
        <begin position="1"/>
        <end position="20"/>
    </location>
</feature>
<keyword evidence="2" id="KW-0732">Signal</keyword>
<feature type="region of interest" description="Disordered" evidence="1">
    <location>
        <begin position="129"/>
        <end position="214"/>
    </location>
</feature>
<evidence type="ECO:0000256" key="1">
    <source>
        <dbReference type="SAM" id="MobiDB-lite"/>
    </source>
</evidence>
<evidence type="ECO:0000256" key="2">
    <source>
        <dbReference type="SAM" id="SignalP"/>
    </source>
</evidence>
<evidence type="ECO:0000313" key="4">
    <source>
        <dbReference type="Proteomes" id="UP001146351"/>
    </source>
</evidence>
<protein>
    <submittedName>
        <fullName evidence="3">Uncharacterized protein</fullName>
    </submittedName>
</protein>
<accession>A0A9W9IY31</accession>
<dbReference type="Proteomes" id="UP001146351">
    <property type="component" value="Unassembled WGS sequence"/>
</dbReference>
<keyword evidence="4" id="KW-1185">Reference proteome</keyword>
<feature type="compositionally biased region" description="Polar residues" evidence="1">
    <location>
        <begin position="186"/>
        <end position="214"/>
    </location>
</feature>
<feature type="region of interest" description="Disordered" evidence="1">
    <location>
        <begin position="323"/>
        <end position="347"/>
    </location>
</feature>
<reference evidence="3" key="2">
    <citation type="journal article" date="2023" name="IMA Fungus">
        <title>Comparative genomic study of the Penicillium genus elucidates a diverse pangenome and 15 lateral gene transfer events.</title>
        <authorList>
            <person name="Petersen C."/>
            <person name="Sorensen T."/>
            <person name="Nielsen M.R."/>
            <person name="Sondergaard T.E."/>
            <person name="Sorensen J.L."/>
            <person name="Fitzpatrick D.A."/>
            <person name="Frisvad J.C."/>
            <person name="Nielsen K.L."/>
        </authorList>
    </citation>
    <scope>NUCLEOTIDE SEQUENCE</scope>
    <source>
        <strain evidence="3">IBT 21917</strain>
    </source>
</reference>
<evidence type="ECO:0000313" key="3">
    <source>
        <dbReference type="EMBL" id="KAJ5183991.1"/>
    </source>
</evidence>
<comment type="caution">
    <text evidence="3">The sequence shown here is derived from an EMBL/GenBank/DDBJ whole genome shotgun (WGS) entry which is preliminary data.</text>
</comment>
<dbReference type="AlphaFoldDB" id="A0A9W9IY31"/>
<sequence length="365" mass="42665">MRYTLINGLLLLASSPFTAALPVDPSTQPGQWDPSGQYRKGHYDQNGQFIPNVQDGQVGQYQNGQYQNGQWNNGQDGYDNRDGRYNNGGWQRRSVVPQPFGGDRVGDHRTNIGTPGILARNWPYDQNNQNGWTDQNGQWHPNNQNGQGWTDQNGQWHPNNQNGQGWTDQNGQWHPNQKRSVDPAALNNNGLNPTGTWHPNNQNGQGWTDQNGQWHANQKREWRDDGYNRDDRYNYNNGYDRDDSVLDRAAEDVLYGPLARRWWPFNHWNHDNDWDRNCDNNDWNCRNRYNNNGRNNRWHSEPYRDQCQGRDWRSCRGDNNRNDYNRNDYNRDGYNGYNRNQATPTPSVVARQFPSRKAWTRPTSA</sequence>
<organism evidence="3 4">
    <name type="scientific">Penicillium capsulatum</name>
    <dbReference type="NCBI Taxonomy" id="69766"/>
    <lineage>
        <taxon>Eukaryota</taxon>
        <taxon>Fungi</taxon>
        <taxon>Dikarya</taxon>
        <taxon>Ascomycota</taxon>
        <taxon>Pezizomycotina</taxon>
        <taxon>Eurotiomycetes</taxon>
        <taxon>Eurotiomycetidae</taxon>
        <taxon>Eurotiales</taxon>
        <taxon>Aspergillaceae</taxon>
        <taxon>Penicillium</taxon>
    </lineage>
</organism>
<gene>
    <name evidence="3" type="ORF">N7492_001607</name>
</gene>